<protein>
    <recommendedName>
        <fullName evidence="2">AB hydrolase-1 domain-containing protein</fullName>
    </recommendedName>
</protein>
<dbReference type="Gene3D" id="3.40.50.1820">
    <property type="entry name" value="alpha/beta hydrolase"/>
    <property type="match status" value="1"/>
</dbReference>
<name>A0A0F9FCT6_9ZZZZ</name>
<dbReference type="PANTHER" id="PTHR43039">
    <property type="entry name" value="ESTERASE-RELATED"/>
    <property type="match status" value="1"/>
</dbReference>
<reference evidence="3" key="1">
    <citation type="journal article" date="2015" name="Nature">
        <title>Complex archaea that bridge the gap between prokaryotes and eukaryotes.</title>
        <authorList>
            <person name="Spang A."/>
            <person name="Saw J.H."/>
            <person name="Jorgensen S.L."/>
            <person name="Zaremba-Niedzwiedzka K."/>
            <person name="Martijn J."/>
            <person name="Lind A.E."/>
            <person name="van Eijk R."/>
            <person name="Schleper C."/>
            <person name="Guy L."/>
            <person name="Ettema T.J."/>
        </authorList>
    </citation>
    <scope>NUCLEOTIDE SEQUENCE</scope>
</reference>
<gene>
    <name evidence="3" type="ORF">LCGC14_1968530</name>
</gene>
<accession>A0A0F9FCT6</accession>
<dbReference type="Pfam" id="PF12697">
    <property type="entry name" value="Abhydrolase_6"/>
    <property type="match status" value="1"/>
</dbReference>
<dbReference type="PRINTS" id="PR00111">
    <property type="entry name" value="ABHYDROLASE"/>
</dbReference>
<evidence type="ECO:0000256" key="1">
    <source>
        <dbReference type="ARBA" id="ARBA00008645"/>
    </source>
</evidence>
<proteinExistence type="inferred from homology"/>
<dbReference type="EMBL" id="LAZR01021808">
    <property type="protein sequence ID" value="KKL84058.1"/>
    <property type="molecule type" value="Genomic_DNA"/>
</dbReference>
<dbReference type="SUPFAM" id="SSF53474">
    <property type="entry name" value="alpha/beta-Hydrolases"/>
    <property type="match status" value="1"/>
</dbReference>
<organism evidence="3">
    <name type="scientific">marine sediment metagenome</name>
    <dbReference type="NCBI Taxonomy" id="412755"/>
    <lineage>
        <taxon>unclassified sequences</taxon>
        <taxon>metagenomes</taxon>
        <taxon>ecological metagenomes</taxon>
    </lineage>
</organism>
<dbReference type="InterPro" id="IPR029058">
    <property type="entry name" value="AB_hydrolase_fold"/>
</dbReference>
<dbReference type="InterPro" id="IPR000073">
    <property type="entry name" value="AB_hydrolase_1"/>
</dbReference>
<evidence type="ECO:0000313" key="3">
    <source>
        <dbReference type="EMBL" id="KKL84058.1"/>
    </source>
</evidence>
<feature type="domain" description="AB hydrolase-1" evidence="2">
    <location>
        <begin position="19"/>
        <end position="255"/>
    </location>
</feature>
<comment type="similarity">
    <text evidence="1">Belongs to the AB hydrolase superfamily.</text>
</comment>
<dbReference type="AlphaFoldDB" id="A0A0F9FCT6"/>
<sequence>MSTVERCAVNTTGSGDEAIVFLHGYGCDSNMWRKVAPYFAKDSRVVTYDLMGYGKSETTHYDMARYATLDGHADDLIAILDELQLKDVVAVGHSVSAMTIGLAATRRPDLIGKLAMICPSPSYANDNSYVGGFERSDLVGLLNVLDVNYLGWAQEMAPQIMGAADRPELGHELTDSFCQTDPDIAKHFARVTFLSDHRNDVKAIAQPTLVLQCKDDILVPPSVWTWLTENMQDVELTVLDAMGHCPHMSYPEETIKVLADFVRPRINI</sequence>
<comment type="caution">
    <text evidence="3">The sequence shown here is derived from an EMBL/GenBank/DDBJ whole genome shotgun (WGS) entry which is preliminary data.</text>
</comment>
<evidence type="ECO:0000259" key="2">
    <source>
        <dbReference type="Pfam" id="PF12697"/>
    </source>
</evidence>